<gene>
    <name evidence="1" type="ORF">H9Q10_05545</name>
</gene>
<sequence length="144" mass="15617">MQSRIKSRLLLACKQLGIDKPKDFQAATGFPYRTAQSYLNGTRTPNAEGLAEICTRLRINLNWLLTGIGEPFVSTTPPASVKLAPAAAVLREPQGAYHVEAPLNERERQLLEDFRSANEQGQNAIEDAAKAMAAIAALAKNKVG</sequence>
<dbReference type="Gene3D" id="1.10.260.40">
    <property type="entry name" value="lambda repressor-like DNA-binding domains"/>
    <property type="match status" value="1"/>
</dbReference>
<dbReference type="EMBL" id="JACSGR010000004">
    <property type="protein sequence ID" value="MBH5329130.1"/>
    <property type="molecule type" value="Genomic_DNA"/>
</dbReference>
<dbReference type="Proteomes" id="UP000768471">
    <property type="component" value="Unassembled WGS sequence"/>
</dbReference>
<name>A0ABS0NA00_9NEIS</name>
<organism evidence="1 2">
    <name type="scientific">Eikenella glucosivorans</name>
    <dbReference type="NCBI Taxonomy" id="2766967"/>
    <lineage>
        <taxon>Bacteria</taxon>
        <taxon>Pseudomonadati</taxon>
        <taxon>Pseudomonadota</taxon>
        <taxon>Betaproteobacteria</taxon>
        <taxon>Neisseriales</taxon>
        <taxon>Neisseriaceae</taxon>
        <taxon>Eikenella</taxon>
    </lineage>
</organism>
<accession>A0ABS0NA00</accession>
<proteinExistence type="predicted"/>
<keyword evidence="2" id="KW-1185">Reference proteome</keyword>
<dbReference type="RefSeq" id="WP_197903020.1">
    <property type="nucleotide sequence ID" value="NZ_JACSGR010000004.1"/>
</dbReference>
<evidence type="ECO:0000313" key="2">
    <source>
        <dbReference type="Proteomes" id="UP000768471"/>
    </source>
</evidence>
<dbReference type="SUPFAM" id="SSF47413">
    <property type="entry name" value="lambda repressor-like DNA-binding domains"/>
    <property type="match status" value="1"/>
</dbReference>
<evidence type="ECO:0000313" key="1">
    <source>
        <dbReference type="EMBL" id="MBH5329130.1"/>
    </source>
</evidence>
<reference evidence="1 2" key="1">
    <citation type="submission" date="2020-09" db="EMBL/GenBank/DDBJ databases">
        <title>Eikenella S3660 sp. nov., isolated from a throat swab.</title>
        <authorList>
            <person name="Buhl M."/>
        </authorList>
    </citation>
    <scope>NUCLEOTIDE SEQUENCE [LARGE SCALE GENOMIC DNA]</scope>
    <source>
        <strain evidence="1 2">S3360</strain>
    </source>
</reference>
<comment type="caution">
    <text evidence="1">The sequence shown here is derived from an EMBL/GenBank/DDBJ whole genome shotgun (WGS) entry which is preliminary data.</text>
</comment>
<protein>
    <submittedName>
        <fullName evidence="1">Helix-turn-helix transcriptional regulator</fullName>
    </submittedName>
</protein>
<dbReference type="InterPro" id="IPR010982">
    <property type="entry name" value="Lambda_DNA-bd_dom_sf"/>
</dbReference>